<dbReference type="EMBL" id="AKAU01000078">
    <property type="protein sequence ID" value="EIN00471.1"/>
    <property type="molecule type" value="Genomic_DNA"/>
</dbReference>
<dbReference type="Pfam" id="PF24860">
    <property type="entry name" value="FdhE_C"/>
    <property type="match status" value="1"/>
</dbReference>
<dbReference type="PANTHER" id="PTHR37689:SF1">
    <property type="entry name" value="PROTEIN FDHE"/>
    <property type="match status" value="1"/>
</dbReference>
<comment type="function">
    <text evidence="2">Necessary for formate dehydrogenase activity.</text>
</comment>
<dbReference type="Proteomes" id="UP000004980">
    <property type="component" value="Unassembled WGS sequence"/>
</dbReference>
<organism evidence="6 7">
    <name type="scientific">Paraburkholderia hospita</name>
    <dbReference type="NCBI Taxonomy" id="169430"/>
    <lineage>
        <taxon>Bacteria</taxon>
        <taxon>Pseudomonadati</taxon>
        <taxon>Pseudomonadota</taxon>
        <taxon>Betaproteobacteria</taxon>
        <taxon>Burkholderiales</taxon>
        <taxon>Burkholderiaceae</taxon>
        <taxon>Paraburkholderia</taxon>
    </lineage>
</organism>
<name>A0ABP2PTB3_9BURK</name>
<dbReference type="RefSeq" id="WP_007581441.1">
    <property type="nucleotide sequence ID" value="NZ_AKAU01000078.1"/>
</dbReference>
<dbReference type="Pfam" id="PF04216">
    <property type="entry name" value="FdhE_N"/>
    <property type="match status" value="1"/>
</dbReference>
<evidence type="ECO:0000259" key="3">
    <source>
        <dbReference type="Pfam" id="PF04216"/>
    </source>
</evidence>
<evidence type="ECO:0000259" key="5">
    <source>
        <dbReference type="Pfam" id="PF24860"/>
    </source>
</evidence>
<keyword evidence="1 2" id="KW-0963">Cytoplasm</keyword>
<dbReference type="InterPro" id="IPR056774">
    <property type="entry name" value="FdhE_N"/>
</dbReference>
<dbReference type="InterPro" id="IPR006452">
    <property type="entry name" value="Formate_DH_accessory"/>
</dbReference>
<dbReference type="InterPro" id="IPR024064">
    <property type="entry name" value="FdhE-like_sf"/>
</dbReference>
<proteinExistence type="inferred from homology"/>
<comment type="subcellular location">
    <subcellularLocation>
        <location evidence="2">Cytoplasm</location>
    </subcellularLocation>
</comment>
<dbReference type="CDD" id="cd16341">
    <property type="entry name" value="FdhE"/>
    <property type="match status" value="1"/>
</dbReference>
<dbReference type="Gene3D" id="3.90.1670.10">
    <property type="entry name" value="FdhE-like domain"/>
    <property type="match status" value="1"/>
</dbReference>
<dbReference type="SUPFAM" id="SSF144020">
    <property type="entry name" value="FdhE-like"/>
    <property type="match status" value="1"/>
</dbReference>
<dbReference type="NCBIfam" id="TIGR01562">
    <property type="entry name" value="FdhE"/>
    <property type="match status" value="1"/>
</dbReference>
<keyword evidence="7" id="KW-1185">Reference proteome</keyword>
<dbReference type="PANTHER" id="PTHR37689">
    <property type="entry name" value="PROTEIN FDHE"/>
    <property type="match status" value="1"/>
</dbReference>
<evidence type="ECO:0000256" key="2">
    <source>
        <dbReference type="HAMAP-Rule" id="MF_00611"/>
    </source>
</evidence>
<feature type="domain" description="FdhE N-terminal" evidence="3">
    <location>
        <begin position="21"/>
        <end position="178"/>
    </location>
</feature>
<dbReference type="InterPro" id="IPR056797">
    <property type="entry name" value="FdhE_central"/>
</dbReference>
<gene>
    <name evidence="2" type="primary">fdhE</name>
    <name evidence="6" type="ORF">WQE_13701</name>
</gene>
<protein>
    <recommendedName>
        <fullName evidence="2">Protein FdhE homolog</fullName>
    </recommendedName>
</protein>
<dbReference type="PIRSF" id="PIRSF018296">
    <property type="entry name" value="Format_dh_formtn"/>
    <property type="match status" value="1"/>
</dbReference>
<accession>A0ABP2PTB3</accession>
<evidence type="ECO:0000256" key="1">
    <source>
        <dbReference type="ARBA" id="ARBA00022490"/>
    </source>
</evidence>
<dbReference type="Pfam" id="PF24859">
    <property type="entry name" value="FdhE_central"/>
    <property type="match status" value="1"/>
</dbReference>
<dbReference type="HAMAP" id="MF_00611">
    <property type="entry name" value="FdeH"/>
    <property type="match status" value="1"/>
</dbReference>
<evidence type="ECO:0000313" key="6">
    <source>
        <dbReference type="EMBL" id="EIN00471.1"/>
    </source>
</evidence>
<reference evidence="6 7" key="1">
    <citation type="journal article" date="2012" name="J. Bacteriol.">
        <title>Draft Genome Sequence of the Soil Bacterium Burkholderia terrae Strain BS001, Which Interacts with Fungal Surface Structures.</title>
        <authorList>
            <person name="Nazir R."/>
            <person name="Hansen M.A."/>
            <person name="Sorensen S."/>
            <person name="van Elsas J.D."/>
        </authorList>
    </citation>
    <scope>NUCLEOTIDE SEQUENCE [LARGE SCALE GENOMIC DNA]</scope>
    <source>
        <strain evidence="6 7">BS001</strain>
    </source>
</reference>
<sequence>MSEHVTDTVAVDKRTPGIKSIDPLLRPLLATLYTNRTARLRQLAAGHAEADYLKFIAGLVDEQRALLVDQPLKHPSGVISDINCPVRAGLELEQVRAYWLSARQTLLAQVSGAAPEFLRRALEPLRQADEQTSRRTASLLLEGRSGEVDAANALFTWAALSLTAAQYAGFVSIERHAQVAKGENFLCPLCGSAPAGSLIMNGDRAGLRYLHCALCETRWHVVRAKCSNCASMANLDYLSLDTATTSVKAESCGDCSGYLKAFYREHDEHVEVCADDLATLQLDVTVSEHGYERTGISPFAFQALPSS</sequence>
<comment type="caution">
    <text evidence="6">The sequence shown here is derived from an EMBL/GenBank/DDBJ whole genome shotgun (WGS) entry which is preliminary data.</text>
</comment>
<evidence type="ECO:0000313" key="7">
    <source>
        <dbReference type="Proteomes" id="UP000004980"/>
    </source>
</evidence>
<feature type="domain" description="FdhE central" evidence="4">
    <location>
        <begin position="186"/>
        <end position="223"/>
    </location>
</feature>
<dbReference type="InterPro" id="IPR056796">
    <property type="entry name" value="FdhE_C"/>
</dbReference>
<feature type="domain" description="FdhE C-terminal" evidence="5">
    <location>
        <begin position="225"/>
        <end position="299"/>
    </location>
</feature>
<comment type="similarity">
    <text evidence="2">Belongs to the FdhE family.</text>
</comment>
<evidence type="ECO:0000259" key="4">
    <source>
        <dbReference type="Pfam" id="PF24859"/>
    </source>
</evidence>